<evidence type="ECO:0000256" key="6">
    <source>
        <dbReference type="ARBA" id="ARBA00023027"/>
    </source>
</evidence>
<evidence type="ECO:0000256" key="5">
    <source>
        <dbReference type="ARBA" id="ARBA00022967"/>
    </source>
</evidence>
<dbReference type="Pfam" id="PF10664">
    <property type="entry name" value="NdhM"/>
    <property type="match status" value="1"/>
</dbReference>
<comment type="catalytic activity">
    <reaction evidence="9 10">
        <text>a plastoquinone + NADH + (n+1) H(+)(in) = a plastoquinol + NAD(+) + n H(+)(out)</text>
        <dbReference type="Rhea" id="RHEA:42608"/>
        <dbReference type="Rhea" id="RHEA-COMP:9561"/>
        <dbReference type="Rhea" id="RHEA-COMP:9562"/>
        <dbReference type="ChEBI" id="CHEBI:15378"/>
        <dbReference type="ChEBI" id="CHEBI:17757"/>
        <dbReference type="ChEBI" id="CHEBI:57540"/>
        <dbReference type="ChEBI" id="CHEBI:57945"/>
        <dbReference type="ChEBI" id="CHEBI:62192"/>
    </reaction>
</comment>
<comment type="catalytic activity">
    <reaction evidence="8 10">
        <text>a plastoquinone + NADPH + (n+1) H(+)(in) = a plastoquinol + NADP(+) + n H(+)(out)</text>
        <dbReference type="Rhea" id="RHEA:42612"/>
        <dbReference type="Rhea" id="RHEA-COMP:9561"/>
        <dbReference type="Rhea" id="RHEA-COMP:9562"/>
        <dbReference type="ChEBI" id="CHEBI:15378"/>
        <dbReference type="ChEBI" id="CHEBI:17757"/>
        <dbReference type="ChEBI" id="CHEBI:57783"/>
        <dbReference type="ChEBI" id="CHEBI:58349"/>
        <dbReference type="ChEBI" id="CHEBI:62192"/>
    </reaction>
</comment>
<evidence type="ECO:0000256" key="9">
    <source>
        <dbReference type="ARBA" id="ARBA00048026"/>
    </source>
</evidence>
<dbReference type="Proteomes" id="UP000192997">
    <property type="component" value="Unassembled WGS sequence"/>
</dbReference>
<keyword evidence="2 10" id="KW-0874">Quinone</keyword>
<keyword evidence="3 10" id="KW-0521">NADP</keyword>
<dbReference type="EMBL" id="NBYN01000014">
    <property type="protein sequence ID" value="OSO94365.1"/>
    <property type="molecule type" value="Genomic_DNA"/>
</dbReference>
<evidence type="ECO:0000256" key="7">
    <source>
        <dbReference type="ARBA" id="ARBA00023136"/>
    </source>
</evidence>
<comment type="similarity">
    <text evidence="10">Belongs to the complex I NdhM subunit family.</text>
</comment>
<evidence type="ECO:0000256" key="10">
    <source>
        <dbReference type="HAMAP-Rule" id="MF_01352"/>
    </source>
</evidence>
<dbReference type="GO" id="GO:0016655">
    <property type="term" value="F:oxidoreductase activity, acting on NAD(P)H, quinone or similar compound as acceptor"/>
    <property type="evidence" value="ECO:0007669"/>
    <property type="project" value="UniProtKB-UniRule"/>
</dbReference>
<reference evidence="12" key="1">
    <citation type="submission" date="2017-04" db="EMBL/GenBank/DDBJ databases">
        <authorList>
            <person name="Abreu V.A."/>
            <person name="Popin R.V."/>
            <person name="Rigonato J."/>
            <person name="Andreote A.P."/>
            <person name="Schaker P.C."/>
            <person name="Hoff-Risseti C."/>
            <person name="Alvarenga D.O."/>
            <person name="Varani A.M."/>
            <person name="Fiore M.F."/>
        </authorList>
    </citation>
    <scope>NUCLEOTIDE SEQUENCE [LARGE SCALE GENOMIC DNA]</scope>
    <source>
        <strain evidence="12">CENA303</strain>
    </source>
</reference>
<keyword evidence="10" id="KW-0813">Transport</keyword>
<keyword evidence="7 10" id="KW-0472">Membrane</keyword>
<dbReference type="HAMAP" id="MF_01352">
    <property type="entry name" value="NDH1_NDH1M"/>
    <property type="match status" value="1"/>
</dbReference>
<dbReference type="PANTHER" id="PTHR36900">
    <property type="entry name" value="NAD(P)H-QUINONE OXIDOREDUCTASE SUBUNIT M, CHLOROPLASTIC"/>
    <property type="match status" value="1"/>
</dbReference>
<gene>
    <name evidence="10" type="primary">ndhM</name>
    <name evidence="11" type="ORF">B7O87_04145</name>
</gene>
<keyword evidence="5 10" id="KW-1278">Translocase</keyword>
<dbReference type="PANTHER" id="PTHR36900:SF1">
    <property type="entry name" value="NAD(P)H-QUINONE OXIDOREDUCTASE SUBUNIT M, CHLOROPLASTIC"/>
    <property type="match status" value="1"/>
</dbReference>
<evidence type="ECO:0000256" key="8">
    <source>
        <dbReference type="ARBA" id="ARBA00047726"/>
    </source>
</evidence>
<evidence type="ECO:0000313" key="11">
    <source>
        <dbReference type="EMBL" id="OSO94365.1"/>
    </source>
</evidence>
<evidence type="ECO:0000256" key="1">
    <source>
        <dbReference type="ARBA" id="ARBA00004170"/>
    </source>
</evidence>
<keyword evidence="6 10" id="KW-0520">NAD</keyword>
<sequence length="120" mass="13774">MDNPILLKSTTRHIRIFAAEINKDELVPSNQVLTLDVDPDNEFNWSEDALQKVYRKFDEIVESSEGVDLTDYNLRRIGSDLEHFVRSLLQRGEISYNLAARVTNYSMGLPQVAVKVNESF</sequence>
<protein>
    <recommendedName>
        <fullName evidence="10">NAD(P)H-quinone oxidoreductase subunit M</fullName>
        <ecNumber evidence="10">7.1.1.-</ecNumber>
    </recommendedName>
    <alternativeName>
        <fullName evidence="10">NAD(P)H dehydrogenase I subunit M</fullName>
        <shortName evidence="10">NDH-1 subunit M</shortName>
        <shortName evidence="10">NDH-M</shortName>
    </alternativeName>
</protein>
<keyword evidence="10" id="KW-0793">Thylakoid</keyword>
<proteinExistence type="inferred from homology"/>
<comment type="function">
    <text evidence="10">NDH-1 shuttles electrons from an unknown electron donor, via FMN and iron-sulfur (Fe-S) centers, to quinones in the respiratory and/or the photosynthetic chain. The immediate electron acceptor for the enzyme in this species is believed to be plastoquinone. Couples the redox reaction to proton translocation, and thus conserves the redox energy in a proton gradient. Cyanobacterial NDH-1 also plays a role in inorganic carbon-concentration.</text>
</comment>
<evidence type="ECO:0000256" key="3">
    <source>
        <dbReference type="ARBA" id="ARBA00022857"/>
    </source>
</evidence>
<comment type="caution">
    <text evidence="11">The sequence shown here is derived from an EMBL/GenBank/DDBJ whole genome shotgun (WGS) entry which is preliminary data.</text>
</comment>
<name>A0A1X4GAY5_9CYAN</name>
<dbReference type="RefSeq" id="WP_009344514.1">
    <property type="nucleotide sequence ID" value="NZ_NBYN01000014.1"/>
</dbReference>
<evidence type="ECO:0000313" key="12">
    <source>
        <dbReference type="Proteomes" id="UP000192997"/>
    </source>
</evidence>
<dbReference type="GO" id="GO:0031676">
    <property type="term" value="C:plasma membrane-derived thylakoid membrane"/>
    <property type="evidence" value="ECO:0007669"/>
    <property type="project" value="UniProtKB-SubCell"/>
</dbReference>
<comment type="subunit">
    <text evidence="10">NDH-1 can be composed of about 15 different subunits; different subcomplexes with different compositions have been identified which probably have different functions.</text>
</comment>
<dbReference type="EC" id="7.1.1.-" evidence="10"/>
<evidence type="ECO:0000256" key="4">
    <source>
        <dbReference type="ARBA" id="ARBA00022957"/>
    </source>
</evidence>
<organism evidence="11 12">
    <name type="scientific">Cylindrospermopsis raciborskii CENA303</name>
    <dbReference type="NCBI Taxonomy" id="1170769"/>
    <lineage>
        <taxon>Bacteria</taxon>
        <taxon>Bacillati</taxon>
        <taxon>Cyanobacteriota</taxon>
        <taxon>Cyanophyceae</taxon>
        <taxon>Nostocales</taxon>
        <taxon>Aphanizomenonaceae</taxon>
        <taxon>Cylindrospermopsis</taxon>
    </lineage>
</organism>
<dbReference type="AlphaFoldDB" id="A0A1X4GAY5"/>
<keyword evidence="4 10" id="KW-0618">Plastoquinone</keyword>
<evidence type="ECO:0000256" key="2">
    <source>
        <dbReference type="ARBA" id="ARBA00022719"/>
    </source>
</evidence>
<accession>A0A1X4GAY5</accession>
<comment type="subcellular location">
    <subcellularLocation>
        <location evidence="10">Cellular thylakoid membrane</location>
        <topology evidence="10">Peripheral membrane protein</topology>
        <orientation evidence="10">Cytoplasmic side</orientation>
    </subcellularLocation>
    <subcellularLocation>
        <location evidence="1">Membrane</location>
        <topology evidence="1">Peripheral membrane protein</topology>
    </subcellularLocation>
</comment>
<dbReference type="InterPro" id="IPR018922">
    <property type="entry name" value="NdhM"/>
</dbReference>
<dbReference type="GO" id="GO:0048038">
    <property type="term" value="F:quinone binding"/>
    <property type="evidence" value="ECO:0007669"/>
    <property type="project" value="UniProtKB-KW"/>
</dbReference>